<evidence type="ECO:0000313" key="1">
    <source>
        <dbReference type="EMBL" id="MDQ0421006.1"/>
    </source>
</evidence>
<protein>
    <submittedName>
        <fullName evidence="1">Uncharacterized protein</fullName>
    </submittedName>
</protein>
<evidence type="ECO:0000313" key="2">
    <source>
        <dbReference type="Proteomes" id="UP001238496"/>
    </source>
</evidence>
<accession>A0ABU0G6N2</accession>
<dbReference type="EMBL" id="JAUSUW010000005">
    <property type="protein sequence ID" value="MDQ0421006.1"/>
    <property type="molecule type" value="Genomic_DNA"/>
</dbReference>
<dbReference type="RefSeq" id="WP_307372265.1">
    <property type="nucleotide sequence ID" value="NZ_JAUSUW010000005.1"/>
</dbReference>
<organism evidence="1 2">
    <name type="scientific">Peteryoungia aggregata LMG 23059</name>
    <dbReference type="NCBI Taxonomy" id="1368425"/>
    <lineage>
        <taxon>Bacteria</taxon>
        <taxon>Pseudomonadati</taxon>
        <taxon>Pseudomonadota</taxon>
        <taxon>Alphaproteobacteria</taxon>
        <taxon>Hyphomicrobiales</taxon>
        <taxon>Rhizobiaceae</taxon>
        <taxon>Peteryoungia</taxon>
    </lineage>
</organism>
<reference evidence="1 2" key="1">
    <citation type="submission" date="2023-07" db="EMBL/GenBank/DDBJ databases">
        <title>Genomic Encyclopedia of Type Strains, Phase IV (KMG-IV): sequencing the most valuable type-strain genomes for metagenomic binning, comparative biology and taxonomic classification.</title>
        <authorList>
            <person name="Goeker M."/>
        </authorList>
    </citation>
    <scope>NUCLEOTIDE SEQUENCE [LARGE SCALE GENOMIC DNA]</scope>
    <source>
        <strain evidence="1 2">DSM 1111</strain>
    </source>
</reference>
<comment type="caution">
    <text evidence="1">The sequence shown here is derived from an EMBL/GenBank/DDBJ whole genome shotgun (WGS) entry which is preliminary data.</text>
</comment>
<dbReference type="Proteomes" id="UP001238496">
    <property type="component" value="Unassembled WGS sequence"/>
</dbReference>
<gene>
    <name evidence="1" type="ORF">J2045_002033</name>
</gene>
<keyword evidence="2" id="KW-1185">Reference proteome</keyword>
<name>A0ABU0G6N2_9HYPH</name>
<proteinExistence type="predicted"/>
<sequence>MVSSIASTQLLMSQIYMRVSRETAAQNTAATDTSPADYFNASLGNLMRTYGDAAEGGDDDTYDQSWLRSSAAQDAEAVQEEISDDIRTASFMTGLKDRLQEMTRTGDAVKAKEMLSALEDGTLEVTDAPSGRQVTAFLPDEESADRDARSVTASDWSNFLKSNLSRERTGGYQLTDSGAHIDRTTGKSASFITVGGIYVYLTWPAPGAGG</sequence>